<protein>
    <submittedName>
        <fullName evidence="2">Uncharacterized protein</fullName>
    </submittedName>
</protein>
<sequence length="170" mass="19837">MTDCHLDWLDVTYKICVVVLSFTNLLTTIYLFWTKTGLDTDEKEKDRKIQGIKALILDYRMKDYFELFKSIANDLQKYNLSKKTIGQKIKLNSSLLTFLSELRINFIDNFIAIDNSLYKKLLIMADSAFDKVSEMISEEENAVKSVGEMEKVFLRLRTDIIGEIYSFRGK</sequence>
<evidence type="ECO:0000313" key="3">
    <source>
        <dbReference type="Proteomes" id="UP000231843"/>
    </source>
</evidence>
<dbReference type="AlphaFoldDB" id="A0A2M9ZZF7"/>
<keyword evidence="1" id="KW-0812">Transmembrane</keyword>
<keyword evidence="3" id="KW-1185">Reference proteome</keyword>
<evidence type="ECO:0000313" key="2">
    <source>
        <dbReference type="EMBL" id="PJZ77425.1"/>
    </source>
</evidence>
<feature type="transmembrane region" description="Helical" evidence="1">
    <location>
        <begin position="12"/>
        <end position="33"/>
    </location>
</feature>
<dbReference type="Proteomes" id="UP000231843">
    <property type="component" value="Unassembled WGS sequence"/>
</dbReference>
<reference evidence="2 3" key="1">
    <citation type="submission" date="2017-07" db="EMBL/GenBank/DDBJ databases">
        <title>Leptospira spp. isolated from tropical soils.</title>
        <authorList>
            <person name="Thibeaux R."/>
            <person name="Iraola G."/>
            <person name="Ferres I."/>
            <person name="Bierque E."/>
            <person name="Girault D."/>
            <person name="Soupe-Gilbert M.-E."/>
            <person name="Picardeau M."/>
            <person name="Goarant C."/>
        </authorList>
    </citation>
    <scope>NUCLEOTIDE SEQUENCE [LARGE SCALE GENOMIC DNA]</scope>
    <source>
        <strain evidence="2 3">ES4-C-A1</strain>
    </source>
</reference>
<accession>A0A2M9ZZF7</accession>
<name>A0A2M9ZZF7_9LEPT</name>
<proteinExistence type="predicted"/>
<organism evidence="2 3">
    <name type="scientific">Leptospira neocaledonica</name>
    <dbReference type="NCBI Taxonomy" id="2023192"/>
    <lineage>
        <taxon>Bacteria</taxon>
        <taxon>Pseudomonadati</taxon>
        <taxon>Spirochaetota</taxon>
        <taxon>Spirochaetia</taxon>
        <taxon>Leptospirales</taxon>
        <taxon>Leptospiraceae</taxon>
        <taxon>Leptospira</taxon>
    </lineage>
</organism>
<keyword evidence="1" id="KW-1133">Transmembrane helix</keyword>
<keyword evidence="1" id="KW-0472">Membrane</keyword>
<comment type="caution">
    <text evidence="2">The sequence shown here is derived from an EMBL/GenBank/DDBJ whole genome shotgun (WGS) entry which is preliminary data.</text>
</comment>
<evidence type="ECO:0000256" key="1">
    <source>
        <dbReference type="SAM" id="Phobius"/>
    </source>
</evidence>
<gene>
    <name evidence="2" type="ORF">CH365_07500</name>
</gene>
<dbReference type="EMBL" id="NPEA01000004">
    <property type="protein sequence ID" value="PJZ77425.1"/>
    <property type="molecule type" value="Genomic_DNA"/>
</dbReference>